<comment type="caution">
    <text evidence="4">The sequence shown here is derived from an EMBL/GenBank/DDBJ whole genome shotgun (WGS) entry which is preliminary data.</text>
</comment>
<feature type="signal peptide" evidence="2">
    <location>
        <begin position="1"/>
        <end position="20"/>
    </location>
</feature>
<protein>
    <submittedName>
        <fullName evidence="4">Thioredoxin family protein</fullName>
    </submittedName>
</protein>
<dbReference type="SUPFAM" id="SSF52833">
    <property type="entry name" value="Thioredoxin-like"/>
    <property type="match status" value="1"/>
</dbReference>
<evidence type="ECO:0000313" key="4">
    <source>
        <dbReference type="EMBL" id="NLR91993.1"/>
    </source>
</evidence>
<evidence type="ECO:0000256" key="1">
    <source>
        <dbReference type="ARBA" id="ARBA00022729"/>
    </source>
</evidence>
<gene>
    <name evidence="4" type="ORF">HGP29_12280</name>
</gene>
<evidence type="ECO:0000259" key="3">
    <source>
        <dbReference type="PROSITE" id="PS51352"/>
    </source>
</evidence>
<sequence>MKKTIITLFLLLTVSITLFAQEKKEIPPIEDPVTKEGWINDANIAFKSAKEENRPMIMDFTGSDWCGWCKKIDKEIFDTPEFKKWVKENDIILLELDFPKSFKQSEQLRAQNYFLSQQYKIQGYPTILVVKDGKGIQMGYQKGGAEAWIKSVEDQMEI</sequence>
<keyword evidence="5" id="KW-1185">Reference proteome</keyword>
<evidence type="ECO:0000313" key="5">
    <source>
        <dbReference type="Proteomes" id="UP000585050"/>
    </source>
</evidence>
<name>A0A7X8SKN4_9BACT</name>
<reference evidence="4 5" key="1">
    <citation type="submission" date="2020-04" db="EMBL/GenBank/DDBJ databases">
        <title>Flammeovirga sp. SR4, a novel species isolated from seawater.</title>
        <authorList>
            <person name="Wang X."/>
        </authorList>
    </citation>
    <scope>NUCLEOTIDE SEQUENCE [LARGE SCALE GENOMIC DNA]</scope>
    <source>
        <strain evidence="4 5">SR4</strain>
    </source>
</reference>
<dbReference type="PANTHER" id="PTHR15337">
    <property type="entry name" value="ANTERIOR GRADIENT PROTEIN-RELATED"/>
    <property type="match status" value="1"/>
</dbReference>
<dbReference type="AlphaFoldDB" id="A0A7X8SKN4"/>
<accession>A0A7X8SKN4</accession>
<dbReference type="PROSITE" id="PS51352">
    <property type="entry name" value="THIOREDOXIN_2"/>
    <property type="match status" value="1"/>
</dbReference>
<dbReference type="InterPro" id="IPR051099">
    <property type="entry name" value="AGR/TXD"/>
</dbReference>
<dbReference type="InterPro" id="IPR036249">
    <property type="entry name" value="Thioredoxin-like_sf"/>
</dbReference>
<dbReference type="InterPro" id="IPR012336">
    <property type="entry name" value="Thioredoxin-like_fold"/>
</dbReference>
<dbReference type="RefSeq" id="WP_168882700.1">
    <property type="nucleotide sequence ID" value="NZ_JABAIL010000003.1"/>
</dbReference>
<evidence type="ECO:0000256" key="2">
    <source>
        <dbReference type="SAM" id="SignalP"/>
    </source>
</evidence>
<dbReference type="EMBL" id="JABAIL010000003">
    <property type="protein sequence ID" value="NLR91993.1"/>
    <property type="molecule type" value="Genomic_DNA"/>
</dbReference>
<dbReference type="PANTHER" id="PTHR15337:SF11">
    <property type="entry name" value="THIOREDOXIN DOMAIN-CONTAINING PROTEIN"/>
    <property type="match status" value="1"/>
</dbReference>
<dbReference type="Pfam" id="PF13098">
    <property type="entry name" value="Thioredoxin_2"/>
    <property type="match status" value="1"/>
</dbReference>
<feature type="domain" description="Thioredoxin" evidence="3">
    <location>
        <begin position="20"/>
        <end position="157"/>
    </location>
</feature>
<dbReference type="Proteomes" id="UP000585050">
    <property type="component" value="Unassembled WGS sequence"/>
</dbReference>
<keyword evidence="1 2" id="KW-0732">Signal</keyword>
<dbReference type="Gene3D" id="3.40.30.10">
    <property type="entry name" value="Glutaredoxin"/>
    <property type="match status" value="1"/>
</dbReference>
<organism evidence="4 5">
    <name type="scientific">Flammeovirga agarivorans</name>
    <dbReference type="NCBI Taxonomy" id="2726742"/>
    <lineage>
        <taxon>Bacteria</taxon>
        <taxon>Pseudomonadati</taxon>
        <taxon>Bacteroidota</taxon>
        <taxon>Cytophagia</taxon>
        <taxon>Cytophagales</taxon>
        <taxon>Flammeovirgaceae</taxon>
        <taxon>Flammeovirga</taxon>
    </lineage>
</organism>
<dbReference type="InterPro" id="IPR013766">
    <property type="entry name" value="Thioredoxin_domain"/>
</dbReference>
<proteinExistence type="predicted"/>
<feature type="chain" id="PRO_5031369814" evidence="2">
    <location>
        <begin position="21"/>
        <end position="158"/>
    </location>
</feature>